<dbReference type="OrthoDB" id="798979at2"/>
<dbReference type="AlphaFoldDB" id="A0A5B8ULC5"/>
<evidence type="ECO:0000313" key="1">
    <source>
        <dbReference type="EMBL" id="QEC56850.1"/>
    </source>
</evidence>
<name>A0A5B8ULC5_9BACT</name>
<organism evidence="1 2">
    <name type="scientific">Flavisolibacter ginsenosidimutans</name>
    <dbReference type="NCBI Taxonomy" id="661481"/>
    <lineage>
        <taxon>Bacteria</taxon>
        <taxon>Pseudomonadati</taxon>
        <taxon>Bacteroidota</taxon>
        <taxon>Chitinophagia</taxon>
        <taxon>Chitinophagales</taxon>
        <taxon>Chitinophagaceae</taxon>
        <taxon>Flavisolibacter</taxon>
    </lineage>
</organism>
<reference evidence="1 2" key="1">
    <citation type="journal article" date="2015" name="Int. J. Syst. Evol. Microbiol.">
        <title>Flavisolibacter ginsenosidimutans sp. nov., with ginsenoside-converting activity isolated from soil used for cultivating ginseng.</title>
        <authorList>
            <person name="Zhao Y."/>
            <person name="Liu Q."/>
            <person name="Kang M.S."/>
            <person name="Jin F."/>
            <person name="Yu H."/>
            <person name="Im W.T."/>
        </authorList>
    </citation>
    <scope>NUCLEOTIDE SEQUENCE [LARGE SCALE GENOMIC DNA]</scope>
    <source>
        <strain evidence="1 2">Gsoil 636</strain>
    </source>
</reference>
<gene>
    <name evidence="1" type="ORF">FSB75_13405</name>
</gene>
<evidence type="ECO:0000313" key="2">
    <source>
        <dbReference type="Proteomes" id="UP000321204"/>
    </source>
</evidence>
<sequence>MKIALQYVNDLNGNTQAVQLPLNEWEKVLNKLKKYEQTLKLRSDLREAFDQVAILKKQKGQKQTLNDFLNEL</sequence>
<dbReference type="KEGG" id="fgg:FSB75_13405"/>
<dbReference type="EMBL" id="CP042433">
    <property type="protein sequence ID" value="QEC56850.1"/>
    <property type="molecule type" value="Genomic_DNA"/>
</dbReference>
<dbReference type="RefSeq" id="WP_146788402.1">
    <property type="nucleotide sequence ID" value="NZ_BAABIO010000003.1"/>
</dbReference>
<proteinExistence type="predicted"/>
<protein>
    <submittedName>
        <fullName evidence="1">Uncharacterized protein</fullName>
    </submittedName>
</protein>
<accession>A0A5B8ULC5</accession>
<keyword evidence="2" id="KW-1185">Reference proteome</keyword>
<dbReference type="Proteomes" id="UP000321204">
    <property type="component" value="Chromosome"/>
</dbReference>